<accession>A0A180GAD0</accession>
<sequence length="706" mass="80420">MAEESTNPTAVFQEKEQEISKLQASLQEMMEEMREMRKNQEKIQAVLDTPQQRQISETPALAQRTSLRFAESTPYTDRTQILETTLGAGDKSFLMSPGPLPVAGGPSPESSQAQPHTKIMLPDERKGVILDVKKTNLHFDGTKVETFIVETFIQRVEKVASIQGAGAIDLAFQLPLIINNKKISEALEQMDGHETGNWELLKKQMIRKWGRAIPSRKYREDAIPQLIQKARDSQGIKTRIEYKKFIGELEEMIDYFTQMGYSHLNPESGNPLWRALSAELKKEVTKELAHAKELKKTRDGHNIIPELDTLKKYVDMALIIIDFDNEEVASTTKEGPKKKVAIQDPTETEELKEKIKKLTNALEYQTRAAPPHLSRPSSTGFSEPRQGFSDTRPRFAPLECYYCKERHTLSECESYNQDMQTRRMYRYQGFYYYPNRQLIVVDKDSSVQQMVQRFHDEQSKVNETTAVAPESTSAVIELDKWGSWVPPQMHIDKGELQNNIGFGLRKSQRIQEKTTPVTSQSLPNKPQESTSKAPPPNQEALKAPTRRKSFPGSWMEEEENVEEEGVQHKKTVSEKASKTREEFPESKEESNPRLDKSIRNKFYKQTYTLTLEEIVKIAPHFLRGLQESQPESEMPGKGVNNRQLNCSIGVDPEDEDNTRLNYACPVGMVDMTINSRKIRTLVDTGAEMNIIPDTLAKGLGVTSHQL</sequence>
<dbReference type="EMBL" id="ADAS02000121">
    <property type="protein sequence ID" value="OAV89666.1"/>
    <property type="molecule type" value="Genomic_DNA"/>
</dbReference>
<reference evidence="4 5" key="3">
    <citation type="journal article" date="2017" name="G3 (Bethesda)">
        <title>Comparative analysis highlights variable genome content of wheat rusts and divergence of the mating loci.</title>
        <authorList>
            <person name="Cuomo C.A."/>
            <person name="Bakkeren G."/>
            <person name="Khalil H.B."/>
            <person name="Panwar V."/>
            <person name="Joly D."/>
            <person name="Linning R."/>
            <person name="Sakthikumar S."/>
            <person name="Song X."/>
            <person name="Adiconis X."/>
            <person name="Fan L."/>
            <person name="Goldberg J.M."/>
            <person name="Levin J.Z."/>
            <person name="Young S."/>
            <person name="Zeng Q."/>
            <person name="Anikster Y."/>
            <person name="Bruce M."/>
            <person name="Wang M."/>
            <person name="Yin C."/>
            <person name="McCallum B."/>
            <person name="Szabo L.J."/>
            <person name="Hulbert S."/>
            <person name="Chen X."/>
            <person name="Fellers J.P."/>
        </authorList>
    </citation>
    <scope>NUCLEOTIDE SEQUENCE</scope>
    <source>
        <strain evidence="5">Isolate 1-1 / race 1 (BBBD)</strain>
        <strain evidence="4">isolate 1-1 / race 1 (BBBD)</strain>
    </source>
</reference>
<organism evidence="3">
    <name type="scientific">Puccinia triticina (isolate 1-1 / race 1 (BBBD))</name>
    <name type="common">Brown leaf rust fungus</name>
    <dbReference type="NCBI Taxonomy" id="630390"/>
    <lineage>
        <taxon>Eukaryota</taxon>
        <taxon>Fungi</taxon>
        <taxon>Dikarya</taxon>
        <taxon>Basidiomycota</taxon>
        <taxon>Pucciniomycotina</taxon>
        <taxon>Pucciniomycetes</taxon>
        <taxon>Pucciniales</taxon>
        <taxon>Pucciniaceae</taxon>
        <taxon>Puccinia</taxon>
    </lineage>
</organism>
<dbReference type="SUPFAM" id="SSF50630">
    <property type="entry name" value="Acid proteases"/>
    <property type="match status" value="1"/>
</dbReference>
<evidence type="ECO:0000256" key="1">
    <source>
        <dbReference type="SAM" id="Coils"/>
    </source>
</evidence>
<feature type="compositionally biased region" description="Basic and acidic residues" evidence="2">
    <location>
        <begin position="565"/>
        <end position="593"/>
    </location>
</feature>
<proteinExistence type="predicted"/>
<gene>
    <name evidence="3" type="ORF">PTTG_28600</name>
</gene>
<dbReference type="Gene3D" id="2.40.70.10">
    <property type="entry name" value="Acid Proteases"/>
    <property type="match status" value="1"/>
</dbReference>
<dbReference type="Proteomes" id="UP000005240">
    <property type="component" value="Unassembled WGS sequence"/>
</dbReference>
<protein>
    <recommendedName>
        <fullName evidence="6">Peptidase A2 domain-containing protein</fullName>
    </recommendedName>
</protein>
<dbReference type="AlphaFoldDB" id="A0A180GAD0"/>
<keyword evidence="5" id="KW-1185">Reference proteome</keyword>
<feature type="compositionally biased region" description="Acidic residues" evidence="2">
    <location>
        <begin position="555"/>
        <end position="564"/>
    </location>
</feature>
<reference evidence="3" key="2">
    <citation type="submission" date="2016-05" db="EMBL/GenBank/DDBJ databases">
        <title>Comparative analysis highlights variable genome content of wheat rusts and divergence of the mating loci.</title>
        <authorList>
            <person name="Cuomo C.A."/>
            <person name="Bakkeren G."/>
            <person name="Szabo L."/>
            <person name="Khalil H."/>
            <person name="Joly D."/>
            <person name="Goldberg J."/>
            <person name="Young S."/>
            <person name="Zeng Q."/>
            <person name="Fellers J."/>
        </authorList>
    </citation>
    <scope>NUCLEOTIDE SEQUENCE [LARGE SCALE GENOMIC DNA]</scope>
    <source>
        <strain evidence="3">1-1 BBBD Race 1</strain>
    </source>
</reference>
<keyword evidence="1" id="KW-0175">Coiled coil</keyword>
<evidence type="ECO:0000313" key="3">
    <source>
        <dbReference type="EMBL" id="OAV89666.1"/>
    </source>
</evidence>
<feature type="region of interest" description="Disordered" evidence="2">
    <location>
        <begin position="365"/>
        <end position="390"/>
    </location>
</feature>
<evidence type="ECO:0000313" key="4">
    <source>
        <dbReference type="EnsemblFungi" id="PTTG_28600-t43_1-p1"/>
    </source>
</evidence>
<evidence type="ECO:0008006" key="6">
    <source>
        <dbReference type="Google" id="ProtNLM"/>
    </source>
</evidence>
<reference evidence="4" key="4">
    <citation type="submission" date="2025-05" db="UniProtKB">
        <authorList>
            <consortium name="EnsemblFungi"/>
        </authorList>
    </citation>
    <scope>IDENTIFICATION</scope>
    <source>
        <strain evidence="4">isolate 1-1 / race 1 (BBBD)</strain>
    </source>
</reference>
<dbReference type="VEuPathDB" id="FungiDB:PTTG_28600"/>
<evidence type="ECO:0000313" key="5">
    <source>
        <dbReference type="Proteomes" id="UP000005240"/>
    </source>
</evidence>
<dbReference type="OrthoDB" id="2506366at2759"/>
<reference evidence="3" key="1">
    <citation type="submission" date="2009-11" db="EMBL/GenBank/DDBJ databases">
        <authorList>
            <consortium name="The Broad Institute Genome Sequencing Platform"/>
            <person name="Ward D."/>
            <person name="Feldgarden M."/>
            <person name="Earl A."/>
            <person name="Young S.K."/>
            <person name="Zeng Q."/>
            <person name="Koehrsen M."/>
            <person name="Alvarado L."/>
            <person name="Berlin A."/>
            <person name="Bochicchio J."/>
            <person name="Borenstein D."/>
            <person name="Chapman S.B."/>
            <person name="Chen Z."/>
            <person name="Engels R."/>
            <person name="Freedman E."/>
            <person name="Gellesch M."/>
            <person name="Goldberg J."/>
            <person name="Griggs A."/>
            <person name="Gujja S."/>
            <person name="Heilman E."/>
            <person name="Heiman D."/>
            <person name="Hepburn T."/>
            <person name="Howarth C."/>
            <person name="Jen D."/>
            <person name="Larson L."/>
            <person name="Lewis B."/>
            <person name="Mehta T."/>
            <person name="Park D."/>
            <person name="Pearson M."/>
            <person name="Roberts A."/>
            <person name="Saif S."/>
            <person name="Shea T."/>
            <person name="Shenoy N."/>
            <person name="Sisk P."/>
            <person name="Stolte C."/>
            <person name="Sykes S."/>
            <person name="Thomson T."/>
            <person name="Walk T."/>
            <person name="White J."/>
            <person name="Yandava C."/>
            <person name="Izard J."/>
            <person name="Baranova O.V."/>
            <person name="Blanton J.M."/>
            <person name="Tanner A.C."/>
            <person name="Dewhirst F.E."/>
            <person name="Haas B."/>
            <person name="Nusbaum C."/>
            <person name="Birren B."/>
        </authorList>
    </citation>
    <scope>NUCLEOTIDE SEQUENCE [LARGE SCALE GENOMIC DNA]</scope>
    <source>
        <strain evidence="3">1-1 BBBD Race 1</strain>
    </source>
</reference>
<feature type="compositionally biased region" description="Polar residues" evidence="2">
    <location>
        <begin position="513"/>
        <end position="532"/>
    </location>
</feature>
<dbReference type="InterPro" id="IPR021109">
    <property type="entry name" value="Peptidase_aspartic_dom_sf"/>
</dbReference>
<evidence type="ECO:0000256" key="2">
    <source>
        <dbReference type="SAM" id="MobiDB-lite"/>
    </source>
</evidence>
<feature type="coiled-coil region" evidence="1">
    <location>
        <begin position="12"/>
        <end position="46"/>
    </location>
</feature>
<dbReference type="EnsemblFungi" id="PTTG_28600-t43_1">
    <property type="protein sequence ID" value="PTTG_28600-t43_1-p1"/>
    <property type="gene ID" value="PTTG_28600"/>
</dbReference>
<name>A0A180GAD0_PUCT1</name>
<feature type="region of interest" description="Disordered" evidence="2">
    <location>
        <begin position="510"/>
        <end position="593"/>
    </location>
</feature>